<dbReference type="OrthoDB" id="18530at2759"/>
<name>A0A2T9YIQ0_9FUNG</name>
<sequence>PLRCRAPTSRDENPKYLPIFISLQSSENPEKHVRISGSFSSVFHGQSGYIVAGSIYSMLDRPIPQVIEGISTIVVYQRWFEGFSPIMPMSNSVEFSSNKLSPFVALLLCILTASLCYLVGRVYIENWLTPNLISHFKQNNPDSISKKAE</sequence>
<evidence type="ECO:0000256" key="1">
    <source>
        <dbReference type="SAM" id="Phobius"/>
    </source>
</evidence>
<proteinExistence type="predicted"/>
<gene>
    <name evidence="2" type="ORF">BB560_006074</name>
</gene>
<feature type="non-terminal residue" evidence="2">
    <location>
        <position position="1"/>
    </location>
</feature>
<keyword evidence="1" id="KW-0812">Transmembrane</keyword>
<evidence type="ECO:0000313" key="2">
    <source>
        <dbReference type="EMBL" id="PVU92232.1"/>
    </source>
</evidence>
<dbReference type="STRING" id="133381.A0A2T9YIQ0"/>
<dbReference type="AlphaFoldDB" id="A0A2T9YIQ0"/>
<accession>A0A2T9YIQ0</accession>
<organism evidence="2 3">
    <name type="scientific">Smittium megazygosporum</name>
    <dbReference type="NCBI Taxonomy" id="133381"/>
    <lineage>
        <taxon>Eukaryota</taxon>
        <taxon>Fungi</taxon>
        <taxon>Fungi incertae sedis</taxon>
        <taxon>Zoopagomycota</taxon>
        <taxon>Kickxellomycotina</taxon>
        <taxon>Harpellomycetes</taxon>
        <taxon>Harpellales</taxon>
        <taxon>Legeriomycetaceae</taxon>
        <taxon>Smittium</taxon>
    </lineage>
</organism>
<evidence type="ECO:0000313" key="3">
    <source>
        <dbReference type="Proteomes" id="UP000245609"/>
    </source>
</evidence>
<protein>
    <submittedName>
        <fullName evidence="2">Uncharacterized protein</fullName>
    </submittedName>
</protein>
<dbReference type="Proteomes" id="UP000245609">
    <property type="component" value="Unassembled WGS sequence"/>
</dbReference>
<comment type="caution">
    <text evidence="2">The sequence shown here is derived from an EMBL/GenBank/DDBJ whole genome shotgun (WGS) entry which is preliminary data.</text>
</comment>
<keyword evidence="3" id="KW-1185">Reference proteome</keyword>
<feature type="transmembrane region" description="Helical" evidence="1">
    <location>
        <begin position="103"/>
        <end position="124"/>
    </location>
</feature>
<reference evidence="2 3" key="1">
    <citation type="journal article" date="2018" name="MBio">
        <title>Comparative Genomics Reveals the Core Gene Toolbox for the Fungus-Insect Symbiosis.</title>
        <authorList>
            <person name="Wang Y."/>
            <person name="Stata M."/>
            <person name="Wang W."/>
            <person name="Stajich J.E."/>
            <person name="White M.M."/>
            <person name="Moncalvo J.M."/>
        </authorList>
    </citation>
    <scope>NUCLEOTIDE SEQUENCE [LARGE SCALE GENOMIC DNA]</scope>
    <source>
        <strain evidence="2 3">SC-DP-2</strain>
    </source>
</reference>
<keyword evidence="1" id="KW-0472">Membrane</keyword>
<dbReference type="EMBL" id="MBFS01002813">
    <property type="protein sequence ID" value="PVU92232.1"/>
    <property type="molecule type" value="Genomic_DNA"/>
</dbReference>
<keyword evidence="1" id="KW-1133">Transmembrane helix</keyword>